<dbReference type="Pfam" id="PF02361">
    <property type="entry name" value="CbiQ"/>
    <property type="match status" value="1"/>
</dbReference>
<dbReference type="InterPro" id="IPR003339">
    <property type="entry name" value="ABC/ECF_trnsptr_transmembrane"/>
</dbReference>
<dbReference type="CDD" id="cd16914">
    <property type="entry name" value="EcfT"/>
    <property type="match status" value="1"/>
</dbReference>
<name>A0A919YIG2_9BACL</name>
<keyword evidence="3 5" id="KW-1133">Transmembrane helix</keyword>
<dbReference type="PANTHER" id="PTHR33514">
    <property type="entry name" value="PROTEIN ABCI12, CHLOROPLASTIC"/>
    <property type="match status" value="1"/>
</dbReference>
<reference evidence="6 7" key="1">
    <citation type="submission" date="2021-03" db="EMBL/GenBank/DDBJ databases">
        <title>Antimicrobial resistance genes in bacteria isolated from Japanese honey, and their potential for conferring macrolide and lincosamide resistance in the American foulbrood pathogen Paenibacillus larvae.</title>
        <authorList>
            <person name="Okamoto M."/>
            <person name="Kumagai M."/>
            <person name="Kanamori H."/>
            <person name="Takamatsu D."/>
        </authorList>
    </citation>
    <scope>NUCLEOTIDE SEQUENCE [LARGE SCALE GENOMIC DNA]</scope>
    <source>
        <strain evidence="6 7">J34TS1</strain>
    </source>
</reference>
<accession>A0A919YIG2</accession>
<comment type="caution">
    <text evidence="6">The sequence shown here is derived from an EMBL/GenBank/DDBJ whole genome shotgun (WGS) entry which is preliminary data.</text>
</comment>
<proteinExistence type="predicted"/>
<dbReference type="AlphaFoldDB" id="A0A919YIG2"/>
<protein>
    <submittedName>
        <fullName evidence="6">Cobalt transporter</fullName>
    </submittedName>
</protein>
<keyword evidence="7" id="KW-1185">Reference proteome</keyword>
<evidence type="ECO:0000256" key="4">
    <source>
        <dbReference type="ARBA" id="ARBA00023136"/>
    </source>
</evidence>
<evidence type="ECO:0000256" key="2">
    <source>
        <dbReference type="ARBA" id="ARBA00022692"/>
    </source>
</evidence>
<dbReference type="Proteomes" id="UP000682811">
    <property type="component" value="Unassembled WGS sequence"/>
</dbReference>
<feature type="transmembrane region" description="Helical" evidence="5">
    <location>
        <begin position="125"/>
        <end position="147"/>
    </location>
</feature>
<evidence type="ECO:0000313" key="6">
    <source>
        <dbReference type="EMBL" id="GIO51349.1"/>
    </source>
</evidence>
<keyword evidence="4 5" id="KW-0472">Membrane</keyword>
<comment type="subcellular location">
    <subcellularLocation>
        <location evidence="1">Membrane</location>
        <topology evidence="1">Multi-pass membrane protein</topology>
    </subcellularLocation>
</comment>
<organism evidence="6 7">
    <name type="scientific">Paenibacillus azoreducens</name>
    <dbReference type="NCBI Taxonomy" id="116718"/>
    <lineage>
        <taxon>Bacteria</taxon>
        <taxon>Bacillati</taxon>
        <taxon>Bacillota</taxon>
        <taxon>Bacilli</taxon>
        <taxon>Bacillales</taxon>
        <taxon>Paenibacillaceae</taxon>
        <taxon>Paenibacillus</taxon>
    </lineage>
</organism>
<feature type="transmembrane region" description="Helical" evidence="5">
    <location>
        <begin position="226"/>
        <end position="245"/>
    </location>
</feature>
<keyword evidence="2 5" id="KW-0812">Transmembrane</keyword>
<evidence type="ECO:0000313" key="7">
    <source>
        <dbReference type="Proteomes" id="UP000682811"/>
    </source>
</evidence>
<feature type="transmembrane region" description="Helical" evidence="5">
    <location>
        <begin position="12"/>
        <end position="38"/>
    </location>
</feature>
<evidence type="ECO:0000256" key="3">
    <source>
        <dbReference type="ARBA" id="ARBA00022989"/>
    </source>
</evidence>
<feature type="transmembrane region" description="Helical" evidence="5">
    <location>
        <begin position="58"/>
        <end position="84"/>
    </location>
</feature>
<evidence type="ECO:0000256" key="5">
    <source>
        <dbReference type="SAM" id="Phobius"/>
    </source>
</evidence>
<evidence type="ECO:0000256" key="1">
    <source>
        <dbReference type="ARBA" id="ARBA00004141"/>
    </source>
</evidence>
<sequence>MRDPFSSYHPILNFGYFTVMLLSSMFFMHPVFQGIALLSAVTYSLLLKGRSGVKFHMLYMLPLLLFMAAMNPAFNHAGVTILFYLKSGNPVTLESIVFGVSAACMFVTVIIWFSCYNAVMTSDKFIYIFGKILPSLSLILSMVLRFVPRYIAQMKTISNAQKCIGRDMSQGNMLQRARNGIAILSILTTWALENAIETADSMKSRGYGQHGRTSYSNFRFDRRDRIMLAVLAGLIACVLVGAVLGENTIRFFPSIKVSVVTPVSYAVYIAYFALCTIPVQVAIMEEVKWKYIESKT</sequence>
<gene>
    <name evidence="6" type="ORF">J34TS1_61140</name>
</gene>
<feature type="transmembrane region" description="Helical" evidence="5">
    <location>
        <begin position="265"/>
        <end position="284"/>
    </location>
</feature>
<dbReference type="PANTHER" id="PTHR33514:SF13">
    <property type="entry name" value="PROTEIN ABCI12, CHLOROPLASTIC"/>
    <property type="match status" value="1"/>
</dbReference>
<dbReference type="EMBL" id="BORT01000050">
    <property type="protein sequence ID" value="GIO51349.1"/>
    <property type="molecule type" value="Genomic_DNA"/>
</dbReference>
<dbReference type="GO" id="GO:0005886">
    <property type="term" value="C:plasma membrane"/>
    <property type="evidence" value="ECO:0007669"/>
    <property type="project" value="TreeGrafter"/>
</dbReference>
<feature type="transmembrane region" description="Helical" evidence="5">
    <location>
        <begin position="96"/>
        <end position="119"/>
    </location>
</feature>
<dbReference type="RefSeq" id="WP_212981351.1">
    <property type="nucleotide sequence ID" value="NZ_AP025343.1"/>
</dbReference>